<reference evidence="6 7" key="1">
    <citation type="submission" date="2020-11" db="EMBL/GenBank/DDBJ databases">
        <title>Description of Pontivivens ytuae sp. nov. isolated from deep sea sediment of Mariana Trench.</title>
        <authorList>
            <person name="Wang Z."/>
            <person name="Sun Q.-L."/>
            <person name="Xu X.-D."/>
            <person name="Tang Y.-Z."/>
            <person name="Zhang J."/>
        </authorList>
    </citation>
    <scope>NUCLEOTIDE SEQUENCE [LARGE SCALE GENOMIC DNA]</scope>
    <source>
        <strain evidence="6 7">MT2928</strain>
    </source>
</reference>
<evidence type="ECO:0000256" key="2">
    <source>
        <dbReference type="ARBA" id="ARBA00023015"/>
    </source>
</evidence>
<evidence type="ECO:0000259" key="5">
    <source>
        <dbReference type="PROSITE" id="PS50931"/>
    </source>
</evidence>
<dbReference type="InterPro" id="IPR058163">
    <property type="entry name" value="LysR-type_TF_proteobact-type"/>
</dbReference>
<dbReference type="InterPro" id="IPR036388">
    <property type="entry name" value="WH-like_DNA-bd_sf"/>
</dbReference>
<dbReference type="InterPro" id="IPR036390">
    <property type="entry name" value="WH_DNA-bd_sf"/>
</dbReference>
<evidence type="ECO:0000256" key="3">
    <source>
        <dbReference type="ARBA" id="ARBA00023125"/>
    </source>
</evidence>
<dbReference type="SUPFAM" id="SSF46785">
    <property type="entry name" value="Winged helix' DNA-binding domain"/>
    <property type="match status" value="1"/>
</dbReference>
<feature type="domain" description="HTH lysR-type" evidence="5">
    <location>
        <begin position="1"/>
        <end position="58"/>
    </location>
</feature>
<dbReference type="KEGG" id="poz:I0K15_17985"/>
<protein>
    <submittedName>
        <fullName evidence="6">LysR family transcriptional regulator</fullName>
    </submittedName>
</protein>
<dbReference type="SUPFAM" id="SSF53850">
    <property type="entry name" value="Periplasmic binding protein-like II"/>
    <property type="match status" value="1"/>
</dbReference>
<sequence>MDWDHLRLFLATARAGSLRAAADEQKVSHATIRRALDGLEQTLGTTLFERSPGGVALTGSGEVLLRHAQSMEGETRQIARRLSGLDAAPRGRIRVSLPPSFALGFLAPILASFTEAYPEITVEIIATNRISNLTRHEADISIRAAHTVEDDVVGRRLLRYVVGAFASPAYLEQVGVPELGDGHKAHWIGWGRDGEWVSQSPYPRAGIRHVLPEIFMQLEAAAQGIGMAWVPCFLGDQEPRLVRVPGLQPVPDRSLWLLLHGDLRGSARVRAFVDHAAKAVLADRERYTT</sequence>
<keyword evidence="2" id="KW-0805">Transcription regulation</keyword>
<dbReference type="AlphaFoldDB" id="A0A7S9QCR7"/>
<comment type="similarity">
    <text evidence="1">Belongs to the LysR transcriptional regulatory family.</text>
</comment>
<dbReference type="EMBL" id="CP064942">
    <property type="protein sequence ID" value="QPH53647.1"/>
    <property type="molecule type" value="Genomic_DNA"/>
</dbReference>
<dbReference type="InterPro" id="IPR005119">
    <property type="entry name" value="LysR_subst-bd"/>
</dbReference>
<dbReference type="Proteomes" id="UP000594800">
    <property type="component" value="Chromosome"/>
</dbReference>
<dbReference type="PANTHER" id="PTHR30537:SF3">
    <property type="entry name" value="TRANSCRIPTIONAL REGULATORY PROTEIN"/>
    <property type="match status" value="1"/>
</dbReference>
<dbReference type="RefSeq" id="WP_196102856.1">
    <property type="nucleotide sequence ID" value="NZ_CP064942.1"/>
</dbReference>
<evidence type="ECO:0000313" key="6">
    <source>
        <dbReference type="EMBL" id="QPH53647.1"/>
    </source>
</evidence>
<dbReference type="Gene3D" id="1.10.10.10">
    <property type="entry name" value="Winged helix-like DNA-binding domain superfamily/Winged helix DNA-binding domain"/>
    <property type="match status" value="1"/>
</dbReference>
<name>A0A7S9QCR7_9RHOB</name>
<dbReference type="GO" id="GO:0006351">
    <property type="term" value="P:DNA-templated transcription"/>
    <property type="evidence" value="ECO:0007669"/>
    <property type="project" value="TreeGrafter"/>
</dbReference>
<keyword evidence="4" id="KW-0804">Transcription</keyword>
<dbReference type="GO" id="GO:0043565">
    <property type="term" value="F:sequence-specific DNA binding"/>
    <property type="evidence" value="ECO:0007669"/>
    <property type="project" value="TreeGrafter"/>
</dbReference>
<evidence type="ECO:0000313" key="7">
    <source>
        <dbReference type="Proteomes" id="UP000594800"/>
    </source>
</evidence>
<organism evidence="6 7">
    <name type="scientific">Pontivivens ytuae</name>
    <dbReference type="NCBI Taxonomy" id="2789856"/>
    <lineage>
        <taxon>Bacteria</taxon>
        <taxon>Pseudomonadati</taxon>
        <taxon>Pseudomonadota</taxon>
        <taxon>Alphaproteobacteria</taxon>
        <taxon>Rhodobacterales</taxon>
        <taxon>Paracoccaceae</taxon>
        <taxon>Pontivivens</taxon>
    </lineage>
</organism>
<proteinExistence type="inferred from homology"/>
<dbReference type="PANTHER" id="PTHR30537">
    <property type="entry name" value="HTH-TYPE TRANSCRIPTIONAL REGULATOR"/>
    <property type="match status" value="1"/>
</dbReference>
<dbReference type="Pfam" id="PF00126">
    <property type="entry name" value="HTH_1"/>
    <property type="match status" value="1"/>
</dbReference>
<evidence type="ECO:0000256" key="1">
    <source>
        <dbReference type="ARBA" id="ARBA00009437"/>
    </source>
</evidence>
<dbReference type="Pfam" id="PF03466">
    <property type="entry name" value="LysR_substrate"/>
    <property type="match status" value="1"/>
</dbReference>
<gene>
    <name evidence="6" type="ORF">I0K15_17985</name>
</gene>
<keyword evidence="7" id="KW-1185">Reference proteome</keyword>
<dbReference type="GO" id="GO:0003700">
    <property type="term" value="F:DNA-binding transcription factor activity"/>
    <property type="evidence" value="ECO:0007669"/>
    <property type="project" value="InterPro"/>
</dbReference>
<accession>A0A7S9QCR7</accession>
<keyword evidence="3" id="KW-0238">DNA-binding</keyword>
<dbReference type="PROSITE" id="PS50931">
    <property type="entry name" value="HTH_LYSR"/>
    <property type="match status" value="1"/>
</dbReference>
<dbReference type="Gene3D" id="3.40.190.290">
    <property type="match status" value="1"/>
</dbReference>
<dbReference type="InterPro" id="IPR000847">
    <property type="entry name" value="LysR_HTH_N"/>
</dbReference>
<evidence type="ECO:0000256" key="4">
    <source>
        <dbReference type="ARBA" id="ARBA00023163"/>
    </source>
</evidence>